<dbReference type="EMBL" id="JAABLM010000008">
    <property type="protein sequence ID" value="NBL65109.1"/>
    <property type="molecule type" value="Genomic_DNA"/>
</dbReference>
<dbReference type="Proteomes" id="UP000798602">
    <property type="component" value="Unassembled WGS sequence"/>
</dbReference>
<sequence length="110" mass="12646">MDIEKKGHTVILSYQVNDNQGFTDTLMSSHNDFLEHNLIINLTPANQVEMDDIMALIPISDNHRKRKKSFVVVVPNIDFNEVPDEIMVVPTILEAHDLIEMEEIERDLGF</sequence>
<gene>
    <name evidence="1" type="ORF">GV828_07850</name>
</gene>
<dbReference type="RefSeq" id="WP_166536938.1">
    <property type="nucleotide sequence ID" value="NZ_JAABLM010000008.1"/>
</dbReference>
<protein>
    <submittedName>
        <fullName evidence="1">Ribonuclease Z</fullName>
    </submittedName>
</protein>
<name>A0ABW9Z8V6_9FLAO</name>
<reference evidence="2" key="1">
    <citation type="submission" date="2020-01" db="EMBL/GenBank/DDBJ databases">
        <title>Sphingomonas sp. strain CSW-10.</title>
        <authorList>
            <person name="Chen W.-M."/>
        </authorList>
    </citation>
    <scope>NUCLEOTIDE SEQUENCE [LARGE SCALE GENOMIC DNA]</scope>
    <source>
        <strain evidence="2">NST-5</strain>
    </source>
</reference>
<accession>A0ABW9Z8V6</accession>
<comment type="caution">
    <text evidence="1">The sequence shown here is derived from an EMBL/GenBank/DDBJ whole genome shotgun (WGS) entry which is preliminary data.</text>
</comment>
<evidence type="ECO:0000313" key="2">
    <source>
        <dbReference type="Proteomes" id="UP000798602"/>
    </source>
</evidence>
<proteinExistence type="predicted"/>
<keyword evidence="2" id="KW-1185">Reference proteome</keyword>
<evidence type="ECO:0000313" key="1">
    <source>
        <dbReference type="EMBL" id="NBL65109.1"/>
    </source>
</evidence>
<organism evidence="1 2">
    <name type="scientific">Flavobacterium ichthyis</name>
    <dbReference type="NCBI Taxonomy" id="2698827"/>
    <lineage>
        <taxon>Bacteria</taxon>
        <taxon>Pseudomonadati</taxon>
        <taxon>Bacteroidota</taxon>
        <taxon>Flavobacteriia</taxon>
        <taxon>Flavobacteriales</taxon>
        <taxon>Flavobacteriaceae</taxon>
        <taxon>Flavobacterium</taxon>
    </lineage>
</organism>